<dbReference type="GO" id="GO:0006665">
    <property type="term" value="P:sphingolipid metabolic process"/>
    <property type="evidence" value="ECO:0007669"/>
    <property type="project" value="InterPro"/>
</dbReference>
<protein>
    <recommendedName>
        <fullName evidence="4">Glycosyl hydrolase family 30 beta sandwich domain-containing protein</fullName>
    </recommendedName>
</protein>
<dbReference type="Proteomes" id="UP000541610">
    <property type="component" value="Unassembled WGS sequence"/>
</dbReference>
<accession>A0A7J6N6Z4</accession>
<keyword evidence="2" id="KW-0378">Hydrolase</keyword>
<evidence type="ECO:0000313" key="5">
    <source>
        <dbReference type="EMBL" id="KAF4679658.1"/>
    </source>
</evidence>
<feature type="domain" description="Glycosyl hydrolase family 30 beta sandwich" evidence="4">
    <location>
        <begin position="155"/>
        <end position="223"/>
    </location>
</feature>
<name>A0A7J6N6Z4_PEROL</name>
<keyword evidence="1" id="KW-0732">Signal</keyword>
<feature type="compositionally biased region" description="Low complexity" evidence="3">
    <location>
        <begin position="91"/>
        <end position="105"/>
    </location>
</feature>
<feature type="region of interest" description="Disordered" evidence="3">
    <location>
        <begin position="79"/>
        <end position="114"/>
    </location>
</feature>
<evidence type="ECO:0000256" key="2">
    <source>
        <dbReference type="ARBA" id="ARBA00022801"/>
    </source>
</evidence>
<evidence type="ECO:0000256" key="3">
    <source>
        <dbReference type="SAM" id="MobiDB-lite"/>
    </source>
</evidence>
<dbReference type="GO" id="GO:0016020">
    <property type="term" value="C:membrane"/>
    <property type="evidence" value="ECO:0007669"/>
    <property type="project" value="GOC"/>
</dbReference>
<dbReference type="InterPro" id="IPR013780">
    <property type="entry name" value="Glyco_hydro_b"/>
</dbReference>
<sequence length="228" mass="24946">MMKCRASLADETDQKVLGGEDMKREEIRLLEQNAQEAQGVLRKESPESISSRPRTGIGLLAEASAIDWVFREESGGSRKSKISSIKEHCSGSESSKSTMSSRQRSTVPSEGAGGPNHSRLKNWCYTHIHVTNSSELVLYRSFYTFSHISRFVIPGSKRIDLTVTGDNNGLLCSAFLSPDESNVIIVAMNYKINEATADMQLDIRLAGSSDSLYINVPSSSVVTAIIPV</sequence>
<dbReference type="AlphaFoldDB" id="A0A7J6N6Z4"/>
<reference evidence="5 6" key="1">
    <citation type="submission" date="2020-04" db="EMBL/GenBank/DDBJ databases">
        <title>Perkinsus olseni comparative genomics.</title>
        <authorList>
            <person name="Bogema D.R."/>
        </authorList>
    </citation>
    <scope>NUCLEOTIDE SEQUENCE [LARGE SCALE GENOMIC DNA]</scope>
    <source>
        <strain evidence="5">00978-12</strain>
    </source>
</reference>
<dbReference type="GO" id="GO:0004348">
    <property type="term" value="F:glucosylceramidase activity"/>
    <property type="evidence" value="ECO:0007669"/>
    <property type="project" value="InterPro"/>
</dbReference>
<evidence type="ECO:0000313" key="6">
    <source>
        <dbReference type="Proteomes" id="UP000541610"/>
    </source>
</evidence>
<comment type="caution">
    <text evidence="5">The sequence shown here is derived from an EMBL/GenBank/DDBJ whole genome shotgun (WGS) entry which is preliminary data.</text>
</comment>
<evidence type="ECO:0000256" key="1">
    <source>
        <dbReference type="ARBA" id="ARBA00022729"/>
    </source>
</evidence>
<proteinExistence type="predicted"/>
<dbReference type="Gene3D" id="2.60.40.1180">
    <property type="entry name" value="Golgi alpha-mannosidase II"/>
    <property type="match status" value="1"/>
</dbReference>
<dbReference type="Pfam" id="PF17189">
    <property type="entry name" value="Glyco_hydro_30C"/>
    <property type="match status" value="1"/>
</dbReference>
<gene>
    <name evidence="5" type="ORF">FOZ60_014779</name>
</gene>
<dbReference type="PANTHER" id="PTHR11069">
    <property type="entry name" value="GLUCOSYLCERAMIDASE"/>
    <property type="match status" value="1"/>
</dbReference>
<dbReference type="OrthoDB" id="2160638at2759"/>
<dbReference type="InterPro" id="IPR001139">
    <property type="entry name" value="Glyco_hydro_30"/>
</dbReference>
<organism evidence="5 6">
    <name type="scientific">Perkinsus olseni</name>
    <name type="common">Perkinsus atlanticus</name>
    <dbReference type="NCBI Taxonomy" id="32597"/>
    <lineage>
        <taxon>Eukaryota</taxon>
        <taxon>Sar</taxon>
        <taxon>Alveolata</taxon>
        <taxon>Perkinsozoa</taxon>
        <taxon>Perkinsea</taxon>
        <taxon>Perkinsida</taxon>
        <taxon>Perkinsidae</taxon>
        <taxon>Perkinsus</taxon>
    </lineage>
</organism>
<dbReference type="EMBL" id="JABANP010000706">
    <property type="protein sequence ID" value="KAF4679658.1"/>
    <property type="molecule type" value="Genomic_DNA"/>
</dbReference>
<evidence type="ECO:0000259" key="4">
    <source>
        <dbReference type="Pfam" id="PF17189"/>
    </source>
</evidence>
<dbReference type="InterPro" id="IPR033452">
    <property type="entry name" value="GH30_C"/>
</dbReference>